<evidence type="ECO:0000313" key="3">
    <source>
        <dbReference type="Proteomes" id="UP000204551"/>
    </source>
</evidence>
<feature type="transmembrane region" description="Helical" evidence="1">
    <location>
        <begin position="103"/>
        <end position="120"/>
    </location>
</feature>
<keyword evidence="1" id="KW-0812">Transmembrane</keyword>
<feature type="transmembrane region" description="Helical" evidence="1">
    <location>
        <begin position="28"/>
        <end position="50"/>
    </location>
</feature>
<evidence type="ECO:0000256" key="1">
    <source>
        <dbReference type="SAM" id="Phobius"/>
    </source>
</evidence>
<feature type="transmembrane region" description="Helical" evidence="1">
    <location>
        <begin position="140"/>
        <end position="156"/>
    </location>
</feature>
<protein>
    <submittedName>
        <fullName evidence="2">Uncharacterized protein</fullName>
    </submittedName>
</protein>
<dbReference type="KEGG" id="aalg:AREALGSMS7_04570"/>
<dbReference type="Proteomes" id="UP000204551">
    <property type="component" value="Chromosome"/>
</dbReference>
<proteinExistence type="predicted"/>
<dbReference type="RefSeq" id="WP_093980133.1">
    <property type="nucleotide sequence ID" value="NZ_CP022515.1"/>
</dbReference>
<sequence>MKRKTPSLSLSSLVSQVMQAVKKTSMKILMFIFLLAAIVLAALAIINRIYQVPFNLMTSDPTAIAGIHPLSGVLSNLGIILWCFAACSCTLAAMILRSIGTKKLYLFLLYSSLLSTFLILDDLFQFHEDLSTLIGLNQKVVYVLLATAVITYLSYFRELLFQTDI</sequence>
<accession>A0A221V3J9</accession>
<keyword evidence="1" id="KW-0472">Membrane</keyword>
<feature type="transmembrane region" description="Helical" evidence="1">
    <location>
        <begin position="70"/>
        <end position="96"/>
    </location>
</feature>
<name>A0A221V3J9_9FLAO</name>
<evidence type="ECO:0000313" key="2">
    <source>
        <dbReference type="EMBL" id="ASO07968.1"/>
    </source>
</evidence>
<dbReference type="EMBL" id="CP022515">
    <property type="protein sequence ID" value="ASO07968.1"/>
    <property type="molecule type" value="Genomic_DNA"/>
</dbReference>
<organism evidence="2 3">
    <name type="scientific">Arenibacter algicola</name>
    <dbReference type="NCBI Taxonomy" id="616991"/>
    <lineage>
        <taxon>Bacteria</taxon>
        <taxon>Pseudomonadati</taxon>
        <taxon>Bacteroidota</taxon>
        <taxon>Flavobacteriia</taxon>
        <taxon>Flavobacteriales</taxon>
        <taxon>Flavobacteriaceae</taxon>
        <taxon>Arenibacter</taxon>
    </lineage>
</organism>
<keyword evidence="1" id="KW-1133">Transmembrane helix</keyword>
<dbReference type="AlphaFoldDB" id="A0A221V3J9"/>
<gene>
    <name evidence="2" type="ORF">AREALGSMS7_04570</name>
</gene>
<reference evidence="2 3" key="1">
    <citation type="submission" date="2017-07" db="EMBL/GenBank/DDBJ databases">
        <title>Genome Sequence of Arenibacter algicola Strain SMS7 Isolated from a culture of the Diatom Skeletonema marinoi.</title>
        <authorList>
            <person name="Topel M."/>
            <person name="Pinder M.I.M."/>
            <person name="Johansson O.N."/>
            <person name="Kourtchenko O."/>
            <person name="Godhe A."/>
            <person name="Clarke A.K."/>
        </authorList>
    </citation>
    <scope>NUCLEOTIDE SEQUENCE [LARGE SCALE GENOMIC DNA]</scope>
    <source>
        <strain evidence="2 3">SMS7</strain>
    </source>
</reference>